<evidence type="ECO:0000313" key="1">
    <source>
        <dbReference type="EMBL" id="KAJ7517988.1"/>
    </source>
</evidence>
<evidence type="ECO:0000313" key="2">
    <source>
        <dbReference type="Proteomes" id="UP001162992"/>
    </source>
</evidence>
<accession>A0ACC2AK99</accession>
<sequence>MRTRKRNYPSPIAGIMSSIKRRSQKVVCHTITELSARPSKSRRISGREGTPFCGFDHLPDDLLLSIIVAVSSSADKPNDLVNTMLTCKRFYATATHPQVLSNASANALAVRACNWSDDAHGFLKHCADAGNKEACYIIGMILFYCLRNRMGGASFIAKAAVASHSAALHSLAVIQFNGSGGTRKNKDLKAGVALCARAAASGHIDAMRELGHCMQDGYGVTKNIVEGRRLLLAANAREAAIAVAASPRRFVESPFKMSDQKFTAFQCLHHHLYYDQALHKSNIALCSAVEQREFASGNLDRHHVHTFFQGGAFSLLSDFGCNVPPSKLHIVHKFLVDWFTLYRPPAGLRLCSHGNCGRPETRRHEFRRCSACGTVNYCSRACQALDWKYRHNHDCKPRANWEDLEGNMAEDGEQVLNDF</sequence>
<keyword evidence="2" id="KW-1185">Reference proteome</keyword>
<dbReference type="Proteomes" id="UP001162992">
    <property type="component" value="Chromosome 21"/>
</dbReference>
<protein>
    <submittedName>
        <fullName evidence="1">Uncharacterized protein</fullName>
    </submittedName>
</protein>
<dbReference type="EMBL" id="CM055112">
    <property type="protein sequence ID" value="KAJ7517988.1"/>
    <property type="molecule type" value="Genomic_DNA"/>
</dbReference>
<comment type="caution">
    <text evidence="1">The sequence shown here is derived from an EMBL/GenBank/DDBJ whole genome shotgun (WGS) entry which is preliminary data.</text>
</comment>
<organism evidence="1 2">
    <name type="scientific">Diphasiastrum complanatum</name>
    <name type="common">Issler's clubmoss</name>
    <name type="synonym">Lycopodium complanatum</name>
    <dbReference type="NCBI Taxonomy" id="34168"/>
    <lineage>
        <taxon>Eukaryota</taxon>
        <taxon>Viridiplantae</taxon>
        <taxon>Streptophyta</taxon>
        <taxon>Embryophyta</taxon>
        <taxon>Tracheophyta</taxon>
        <taxon>Lycopodiopsida</taxon>
        <taxon>Lycopodiales</taxon>
        <taxon>Lycopodiaceae</taxon>
        <taxon>Lycopodioideae</taxon>
        <taxon>Diphasiastrum</taxon>
    </lineage>
</organism>
<gene>
    <name evidence="1" type="ORF">O6H91_21G048900</name>
</gene>
<proteinExistence type="predicted"/>
<name>A0ACC2AK99_DIPCM</name>
<reference evidence="2" key="1">
    <citation type="journal article" date="2024" name="Proc. Natl. Acad. Sci. U.S.A.">
        <title>Extraordinary preservation of gene collinearity over three hundred million years revealed in homosporous lycophytes.</title>
        <authorList>
            <person name="Li C."/>
            <person name="Wickell D."/>
            <person name="Kuo L.Y."/>
            <person name="Chen X."/>
            <person name="Nie B."/>
            <person name="Liao X."/>
            <person name="Peng D."/>
            <person name="Ji J."/>
            <person name="Jenkins J."/>
            <person name="Williams M."/>
            <person name="Shu S."/>
            <person name="Plott C."/>
            <person name="Barry K."/>
            <person name="Rajasekar S."/>
            <person name="Grimwood J."/>
            <person name="Han X."/>
            <person name="Sun S."/>
            <person name="Hou Z."/>
            <person name="He W."/>
            <person name="Dai G."/>
            <person name="Sun C."/>
            <person name="Schmutz J."/>
            <person name="Leebens-Mack J.H."/>
            <person name="Li F.W."/>
            <person name="Wang L."/>
        </authorList>
    </citation>
    <scope>NUCLEOTIDE SEQUENCE [LARGE SCALE GENOMIC DNA]</scope>
    <source>
        <strain evidence="2">cv. PW_Plant_1</strain>
    </source>
</reference>